<dbReference type="PROSITE" id="PS01192">
    <property type="entry name" value="HMG_COA_REDUCTASE_3"/>
    <property type="match status" value="1"/>
</dbReference>
<dbReference type="Gene3D" id="1.10.8.660">
    <property type="match status" value="1"/>
</dbReference>
<evidence type="ECO:0000256" key="2">
    <source>
        <dbReference type="ARBA" id="ARBA00023002"/>
    </source>
</evidence>
<dbReference type="InterPro" id="IPR023076">
    <property type="entry name" value="HMG_CoA_Rdtase_CS"/>
</dbReference>
<comment type="caution">
    <text evidence="4">The sequence shown here is derived from an EMBL/GenBank/DDBJ whole genome shotgun (WGS) entry which is preliminary data.</text>
</comment>
<dbReference type="GO" id="GO:0015936">
    <property type="term" value="P:coenzyme A metabolic process"/>
    <property type="evidence" value="ECO:0007669"/>
    <property type="project" value="InterPro"/>
</dbReference>
<dbReference type="SUPFAM" id="SSF55035">
    <property type="entry name" value="NAD-binding domain of HMG-CoA reductase"/>
    <property type="match status" value="1"/>
</dbReference>
<dbReference type="GO" id="GO:0005789">
    <property type="term" value="C:endoplasmic reticulum membrane"/>
    <property type="evidence" value="ECO:0007669"/>
    <property type="project" value="UniProtKB-SubCell"/>
</dbReference>
<proteinExistence type="inferred from homology"/>
<dbReference type="InterPro" id="IPR023074">
    <property type="entry name" value="HMG_CoA_Rdtase_cat_sf"/>
</dbReference>
<dbReference type="Pfam" id="PF00368">
    <property type="entry name" value="HMG-CoA_red"/>
    <property type="match status" value="1"/>
</dbReference>
<sequence>MGSTSIWSGFYKKSLKERKSQIELSFPQLVENQGFKILEEEQANNMIENCIGITGLPLGLALNAVINSKSVVIPMVVEEPSVVAAVSGASKLISACGGFTGTLPDRNIIFAQVQLLDIADNDLERTILTLNSKKPFLISQSNEFCKTMFNRGGGVVDLTIRQIKKSTKNSTSNTWVVVHFHIDVCDAMGANCASTVAEGMAPFLAQLTGCRIGFRIVSNLATERFSTAKFQLPVSQLGYKGFDGMEVAKRIVEAYEWAVDDPYRAVTHNKGIMNGIDAVALATGQDWRAIEAACHSWASLKSDAGYKPLTEYSIEELHGEHYLIGKLELPITVGTAGGVLKTNPSYQLSLGLMGSPNSKELALSMVCIGLAQNFAALRALATEGIQRGHMSLHARNIAIAGTVGLTVAGAPSHAISECVTFMIETNRINQSAVIEYLAANQLQSQLSNLHSDDAPKQAPSMFYFEDTVNANSSLEPVLSLNIAFKTFGDKPVNIMFTNESNSTDSIAHLLFGQKSYNWITSVFHTLEKIKLTTIKPVRANQILSKKLKLLSMIMNIICKRIYLTHPNETKKFIKAVLESPGYDPSYPIVPNDSSPVSWSAEMIGAIPLVKTHSGAVLVKEDTASHSLKSSSLFQANLTSIIEEIVSQNGQSVLLTVGLPLLLAVWQVFECRILEWVGSPLLASTLLTEQRHVIASIIGAINPVDFDQAISISAKRMQVTMFLLSDAVRFQSGTIQPNLVTSIHSIGSTLERDQILAHDLSPMRLYRDIQLLNSNKLSLDCDISLGVTNTFLIWLNLNNGYTVEQILSLLPESKEEWKMVYESLIPLFKVYLNSVWKPSINIFDKDSPFDTTGLKQASSFYLNYYDVAWIESAIN</sequence>
<dbReference type="InterPro" id="IPR009023">
    <property type="entry name" value="HMG_CoA_Rdtase_NAD(P)-bd_sf"/>
</dbReference>
<dbReference type="Gene3D" id="3.90.770.10">
    <property type="entry name" value="3-hydroxy-3-methylglutaryl-coenzyme A Reductase, Chain A, domain 2"/>
    <property type="match status" value="2"/>
</dbReference>
<dbReference type="PANTHER" id="PTHR10572:SF24">
    <property type="entry name" value="3-HYDROXY-3-METHYLGLUTARYL-COENZYME A REDUCTASE"/>
    <property type="match status" value="1"/>
</dbReference>
<evidence type="ECO:0000313" key="5">
    <source>
        <dbReference type="Proteomes" id="UP001210925"/>
    </source>
</evidence>
<dbReference type="CDD" id="cd00644">
    <property type="entry name" value="HMG-CoA_reductase_classII"/>
    <property type="match status" value="1"/>
</dbReference>
<protein>
    <recommendedName>
        <fullName evidence="3">3-hydroxy-3-methylglutaryl coenzyme A reductase</fullName>
        <shortName evidence="3">HMG-CoA reductase</shortName>
    </recommendedName>
</protein>
<dbReference type="AlphaFoldDB" id="A0AAD5UIC8"/>
<organism evidence="4 5">
    <name type="scientific">Boothiomyces macroporosus</name>
    <dbReference type="NCBI Taxonomy" id="261099"/>
    <lineage>
        <taxon>Eukaryota</taxon>
        <taxon>Fungi</taxon>
        <taxon>Fungi incertae sedis</taxon>
        <taxon>Chytridiomycota</taxon>
        <taxon>Chytridiomycota incertae sedis</taxon>
        <taxon>Chytridiomycetes</taxon>
        <taxon>Rhizophydiales</taxon>
        <taxon>Terramycetaceae</taxon>
        <taxon>Boothiomyces</taxon>
    </lineage>
</organism>
<dbReference type="PANTHER" id="PTHR10572">
    <property type="entry name" value="3-HYDROXY-3-METHYLGLUTARYL-COENZYME A REDUCTASE"/>
    <property type="match status" value="1"/>
</dbReference>
<name>A0AAD5UIC8_9FUNG</name>
<dbReference type="SUPFAM" id="SSF56542">
    <property type="entry name" value="Substrate-binding domain of HMG-CoA reductase"/>
    <property type="match status" value="1"/>
</dbReference>
<evidence type="ECO:0000313" key="4">
    <source>
        <dbReference type="EMBL" id="KAJ3256594.1"/>
    </source>
</evidence>
<dbReference type="InterPro" id="IPR002202">
    <property type="entry name" value="HMG_CoA_Rdtase"/>
</dbReference>
<evidence type="ECO:0000256" key="3">
    <source>
        <dbReference type="RuleBase" id="RU361219"/>
    </source>
</evidence>
<comment type="subcellular location">
    <subcellularLocation>
        <location evidence="3">Endoplasmic reticulum membrane</location>
        <topology evidence="3">Multi-pass membrane protein</topology>
    </subcellularLocation>
</comment>
<accession>A0AAD5UIC8</accession>
<evidence type="ECO:0000256" key="1">
    <source>
        <dbReference type="ARBA" id="ARBA00007661"/>
    </source>
</evidence>
<dbReference type="NCBIfam" id="TIGR00532">
    <property type="entry name" value="HMG_CoA_R_NAD"/>
    <property type="match status" value="1"/>
</dbReference>
<comment type="similarity">
    <text evidence="1 3">Belongs to the HMG-CoA reductase family.</text>
</comment>
<reference evidence="4" key="1">
    <citation type="submission" date="2020-05" db="EMBL/GenBank/DDBJ databases">
        <title>Phylogenomic resolution of chytrid fungi.</title>
        <authorList>
            <person name="Stajich J.E."/>
            <person name="Amses K."/>
            <person name="Simmons R."/>
            <person name="Seto K."/>
            <person name="Myers J."/>
            <person name="Bonds A."/>
            <person name="Quandt C.A."/>
            <person name="Barry K."/>
            <person name="Liu P."/>
            <person name="Grigoriev I."/>
            <person name="Longcore J.E."/>
            <person name="James T.Y."/>
        </authorList>
    </citation>
    <scope>NUCLEOTIDE SEQUENCE</scope>
    <source>
        <strain evidence="4">PLAUS21</strain>
    </source>
</reference>
<dbReference type="InterPro" id="IPR009029">
    <property type="entry name" value="HMG_CoA_Rdtase_sub-bd_dom_sf"/>
</dbReference>
<dbReference type="PROSITE" id="PS50065">
    <property type="entry name" value="HMG_COA_REDUCTASE_4"/>
    <property type="match status" value="1"/>
</dbReference>
<dbReference type="InterPro" id="IPR004553">
    <property type="entry name" value="HMG_CoA_Rdtase_bac-typ"/>
</dbReference>
<dbReference type="GO" id="GO:0004420">
    <property type="term" value="F:hydroxymethylglutaryl-CoA reductase (NADPH) activity"/>
    <property type="evidence" value="ECO:0007669"/>
    <property type="project" value="InterPro"/>
</dbReference>
<dbReference type="EMBL" id="JADGKB010000048">
    <property type="protein sequence ID" value="KAJ3256594.1"/>
    <property type="molecule type" value="Genomic_DNA"/>
</dbReference>
<keyword evidence="5" id="KW-1185">Reference proteome</keyword>
<keyword evidence="3" id="KW-0256">Endoplasmic reticulum</keyword>
<keyword evidence="2 3" id="KW-0560">Oxidoreductase</keyword>
<dbReference type="Proteomes" id="UP001210925">
    <property type="component" value="Unassembled WGS sequence"/>
</dbReference>
<gene>
    <name evidence="4" type="ORF">HK103_005228</name>
</gene>